<keyword evidence="2 5" id="KW-0812">Transmembrane</keyword>
<dbReference type="Gene3D" id="1.20.58.340">
    <property type="entry name" value="Magnesium transport protein CorA, transmembrane region"/>
    <property type="match status" value="1"/>
</dbReference>
<evidence type="ECO:0000313" key="6">
    <source>
        <dbReference type="EMBL" id="KAK8109827.1"/>
    </source>
</evidence>
<feature type="transmembrane region" description="Helical" evidence="5">
    <location>
        <begin position="424"/>
        <end position="443"/>
    </location>
</feature>
<evidence type="ECO:0000256" key="5">
    <source>
        <dbReference type="SAM" id="Phobius"/>
    </source>
</evidence>
<gene>
    <name evidence="6" type="ORF">PG999_007964</name>
</gene>
<feature type="transmembrane region" description="Helical" evidence="5">
    <location>
        <begin position="455"/>
        <end position="475"/>
    </location>
</feature>
<dbReference type="InterPro" id="IPR045863">
    <property type="entry name" value="CorA_TM1_TM2"/>
</dbReference>
<dbReference type="GO" id="GO:0046873">
    <property type="term" value="F:metal ion transmembrane transporter activity"/>
    <property type="evidence" value="ECO:0007669"/>
    <property type="project" value="InterPro"/>
</dbReference>
<dbReference type="AlphaFoldDB" id="A0AAW0QMQ7"/>
<dbReference type="Pfam" id="PF01544">
    <property type="entry name" value="CorA"/>
    <property type="match status" value="1"/>
</dbReference>
<sequence>MIASSIQGYREFVRAQSLLNPCLQSLVDYLSPNPAAPRDRQPSVHSISVSRNGSLTTNLDLEGLKDLISRKRRVGCEEPLGIILVIEDICPATVELLGAGLSIDPLFFCDHINTSFPKSGSDPLPPSLVSFPSVIRNRDFVNIHSQRILDLGPIAKDATASYDVSVFGNYKRNARRLVPLKGRQVALMRSCCSILLKKFPEHPWLCVILIDPTPDGYNTRPNLLVSPGSPYLAQEQSSLARFEDFRDVLPFSSNLLPRHHQGSAISRRCFRETLLGYFESLPPSLDPQSPTALGLSYYPLRIIAAEWMQYTHLMSRYVKHYEFSLKDDLHLRLHREDIVDLQRWRRRSDQTLHKLMLTEQFIAHRCGAEPDQALWSDVLDDYRFLTSCIGRYRNSLELILPLATSMAQIADTRRSMLEASNVKHLTLIALVFVPLAYVASVFSMSDGYVPGGPKFWVYLSVAVPLMLVIVGLSFVSRARVIRLVVWLKGILE</sequence>
<comment type="subcellular location">
    <subcellularLocation>
        <location evidence="1">Membrane</location>
        <topology evidence="1">Multi-pass membrane protein</topology>
    </subcellularLocation>
</comment>
<accession>A0AAW0QMQ7</accession>
<evidence type="ECO:0000256" key="2">
    <source>
        <dbReference type="ARBA" id="ARBA00022692"/>
    </source>
</evidence>
<dbReference type="InterPro" id="IPR002523">
    <property type="entry name" value="MgTranspt_CorA/ZnTranspt_ZntB"/>
</dbReference>
<organism evidence="6 7">
    <name type="scientific">Apiospora kogelbergensis</name>
    <dbReference type="NCBI Taxonomy" id="1337665"/>
    <lineage>
        <taxon>Eukaryota</taxon>
        <taxon>Fungi</taxon>
        <taxon>Dikarya</taxon>
        <taxon>Ascomycota</taxon>
        <taxon>Pezizomycotina</taxon>
        <taxon>Sordariomycetes</taxon>
        <taxon>Xylariomycetidae</taxon>
        <taxon>Amphisphaeriales</taxon>
        <taxon>Apiosporaceae</taxon>
        <taxon>Apiospora</taxon>
    </lineage>
</organism>
<keyword evidence="7" id="KW-1185">Reference proteome</keyword>
<protein>
    <submittedName>
        <fullName evidence="6">Uncharacterized protein</fullName>
    </submittedName>
</protein>
<comment type="caution">
    <text evidence="6">The sequence shown here is derived from an EMBL/GenBank/DDBJ whole genome shotgun (WGS) entry which is preliminary data.</text>
</comment>
<keyword evidence="4 5" id="KW-0472">Membrane</keyword>
<evidence type="ECO:0000313" key="7">
    <source>
        <dbReference type="Proteomes" id="UP001392437"/>
    </source>
</evidence>
<evidence type="ECO:0000256" key="4">
    <source>
        <dbReference type="ARBA" id="ARBA00023136"/>
    </source>
</evidence>
<dbReference type="Proteomes" id="UP001392437">
    <property type="component" value="Unassembled WGS sequence"/>
</dbReference>
<keyword evidence="3 5" id="KW-1133">Transmembrane helix</keyword>
<proteinExistence type="predicted"/>
<evidence type="ECO:0000256" key="1">
    <source>
        <dbReference type="ARBA" id="ARBA00004141"/>
    </source>
</evidence>
<dbReference type="SUPFAM" id="SSF144083">
    <property type="entry name" value="Magnesium transport protein CorA, transmembrane region"/>
    <property type="match status" value="1"/>
</dbReference>
<evidence type="ECO:0000256" key="3">
    <source>
        <dbReference type="ARBA" id="ARBA00022989"/>
    </source>
</evidence>
<reference evidence="6 7" key="1">
    <citation type="submission" date="2023-01" db="EMBL/GenBank/DDBJ databases">
        <title>Analysis of 21 Apiospora genomes using comparative genomics revels a genus with tremendous synthesis potential of carbohydrate active enzymes and secondary metabolites.</title>
        <authorList>
            <person name="Sorensen T."/>
        </authorList>
    </citation>
    <scope>NUCLEOTIDE SEQUENCE [LARGE SCALE GENOMIC DNA]</scope>
    <source>
        <strain evidence="6 7">CBS 117206</strain>
    </source>
</reference>
<dbReference type="GO" id="GO:0016020">
    <property type="term" value="C:membrane"/>
    <property type="evidence" value="ECO:0007669"/>
    <property type="project" value="UniProtKB-SubCell"/>
</dbReference>
<name>A0AAW0QMQ7_9PEZI</name>
<dbReference type="EMBL" id="JAQQWP010000007">
    <property type="protein sequence ID" value="KAK8109827.1"/>
    <property type="molecule type" value="Genomic_DNA"/>
</dbReference>